<proteinExistence type="predicted"/>
<keyword evidence="3" id="KW-1185">Reference proteome</keyword>
<dbReference type="Proteomes" id="UP000321685">
    <property type="component" value="Unassembled WGS sequence"/>
</dbReference>
<organism evidence="2 3">
    <name type="scientific">Pseudonocardia sulfidoxydans NBRC 16205</name>
    <dbReference type="NCBI Taxonomy" id="1223511"/>
    <lineage>
        <taxon>Bacteria</taxon>
        <taxon>Bacillati</taxon>
        <taxon>Actinomycetota</taxon>
        <taxon>Actinomycetes</taxon>
        <taxon>Pseudonocardiales</taxon>
        <taxon>Pseudonocardiaceae</taxon>
        <taxon>Pseudonocardia</taxon>
    </lineage>
</organism>
<dbReference type="InterPro" id="IPR000073">
    <property type="entry name" value="AB_hydrolase_1"/>
</dbReference>
<reference evidence="2 3" key="1">
    <citation type="submission" date="2019-07" db="EMBL/GenBank/DDBJ databases">
        <title>Whole genome shotgun sequence of Pseudonocardia sulfidoxydans NBRC 16205.</title>
        <authorList>
            <person name="Hosoyama A."/>
            <person name="Uohara A."/>
            <person name="Ohji S."/>
            <person name="Ichikawa N."/>
        </authorList>
    </citation>
    <scope>NUCLEOTIDE SEQUENCE [LARGE SCALE GENOMIC DNA]</scope>
    <source>
        <strain evidence="2 3">NBRC 16205</strain>
    </source>
</reference>
<name>A0A511DC65_9PSEU</name>
<protein>
    <submittedName>
        <fullName evidence="2">Oxidoreductase</fullName>
    </submittedName>
</protein>
<dbReference type="Gene3D" id="3.40.50.1820">
    <property type="entry name" value="alpha/beta hydrolase"/>
    <property type="match status" value="1"/>
</dbReference>
<sequence length="272" mass="28882">MRQQINGLDLYFEVHGDLGSSRTPLLLIPGAFMGTDSMASWTAAFAVARPVIVFDQQGHGRTPDTPRAMSYERFADDAAALLRALGVGRADVLGYSQGGGVALQLALRHPELVGKLVPVSATFRRDGWYPVVGEVIGQLSAAAFAGSPVEKAFAEHTPDPAAFDAYLEKMKVLNRDDQQISDDEMRSITAPTMVVVGDADGVRPEHAVEMFRLRGGGDEQAAASGMLSEPPAARLVILPAMSHVGISGATAVLVPMVTAFLDDTPPPTPELF</sequence>
<dbReference type="PANTHER" id="PTHR43433:SF5">
    <property type="entry name" value="AB HYDROLASE-1 DOMAIN-CONTAINING PROTEIN"/>
    <property type="match status" value="1"/>
</dbReference>
<feature type="domain" description="AB hydrolase-1" evidence="1">
    <location>
        <begin position="24"/>
        <end position="121"/>
    </location>
</feature>
<comment type="caution">
    <text evidence="2">The sequence shown here is derived from an EMBL/GenBank/DDBJ whole genome shotgun (WGS) entry which is preliminary data.</text>
</comment>
<dbReference type="OrthoDB" id="495620at2"/>
<dbReference type="GO" id="GO:0003824">
    <property type="term" value="F:catalytic activity"/>
    <property type="evidence" value="ECO:0007669"/>
    <property type="project" value="UniProtKB-ARBA"/>
</dbReference>
<gene>
    <name evidence="2" type="ORF">PSU4_13360</name>
</gene>
<dbReference type="SUPFAM" id="SSF53474">
    <property type="entry name" value="alpha/beta-Hydrolases"/>
    <property type="match status" value="1"/>
</dbReference>
<evidence type="ECO:0000313" key="3">
    <source>
        <dbReference type="Proteomes" id="UP000321685"/>
    </source>
</evidence>
<dbReference type="InterPro" id="IPR050471">
    <property type="entry name" value="AB_hydrolase"/>
</dbReference>
<evidence type="ECO:0000259" key="1">
    <source>
        <dbReference type="Pfam" id="PF00561"/>
    </source>
</evidence>
<evidence type="ECO:0000313" key="2">
    <source>
        <dbReference type="EMBL" id="GEL22382.1"/>
    </source>
</evidence>
<dbReference type="AlphaFoldDB" id="A0A511DC65"/>
<dbReference type="InterPro" id="IPR029058">
    <property type="entry name" value="AB_hydrolase_fold"/>
</dbReference>
<accession>A0A511DC65</accession>
<dbReference type="Pfam" id="PF00561">
    <property type="entry name" value="Abhydrolase_1"/>
    <property type="match status" value="1"/>
</dbReference>
<dbReference type="PRINTS" id="PR00111">
    <property type="entry name" value="ABHYDROLASE"/>
</dbReference>
<dbReference type="EMBL" id="BJVJ01000008">
    <property type="protein sequence ID" value="GEL22382.1"/>
    <property type="molecule type" value="Genomic_DNA"/>
</dbReference>
<dbReference type="RefSeq" id="WP_147103525.1">
    <property type="nucleotide sequence ID" value="NZ_BJVJ01000008.1"/>
</dbReference>
<dbReference type="PANTHER" id="PTHR43433">
    <property type="entry name" value="HYDROLASE, ALPHA/BETA FOLD FAMILY PROTEIN"/>
    <property type="match status" value="1"/>
</dbReference>